<gene>
    <name evidence="9" type="ORF">KTT_12010</name>
</gene>
<evidence type="ECO:0000259" key="8">
    <source>
        <dbReference type="PROSITE" id="PS50885"/>
    </source>
</evidence>
<dbReference type="PROSITE" id="PS50885">
    <property type="entry name" value="HAMP"/>
    <property type="match status" value="1"/>
</dbReference>
<dbReference type="InterPro" id="IPR036890">
    <property type="entry name" value="HATPase_C_sf"/>
</dbReference>
<sequence>MHHWFHFFNHFRRLQWKLTLSYTFITLLALLFVEGGLGISTFATANANAPQSLAYLLAQKGRTLGSSFETLDQHQLTQSLTDLQPTSHNMPISYEGYVLAVNAQAQIVASVGAQKPDSLEAILPSATQQKLRSLLAGRVIPSGEVDPAGEHTYILAAIQSDAGQPVKGALLIDARHIQLPVSFLFDRFPLVVYAVLISFIFLLFATGVIGTVFGFFTARGFVRRFKRLFVAVDKWSQGDFSVFVQDVSGDELGQLARQLNLMAGQLQNLLQARQEIAMLEERNRLARDLHDSVKQQVFAISMQVSTARALLPHSSKSAEQHLDEAETLVRQAQQELSTLIRELRPVALEEKGLPRALQDLASAWSSQNGIGVEVTVEGRQVIPQPLEEAYFRITQEALSNIARHSQASLVQIRLLCEEQIELFICDNGRGFDLTSHHGRGVGLLSMQERMHSLGGEIVIESAIGKGTSIHIQNQPIKDTIHVYGK</sequence>
<comment type="subcellular location">
    <subcellularLocation>
        <location evidence="1">Membrane</location>
    </subcellularLocation>
</comment>
<dbReference type="AlphaFoldDB" id="A0A401ZWZ6"/>
<evidence type="ECO:0000256" key="3">
    <source>
        <dbReference type="ARBA" id="ARBA00022679"/>
    </source>
</evidence>
<dbReference type="Gene3D" id="6.10.340.10">
    <property type="match status" value="1"/>
</dbReference>
<dbReference type="Pfam" id="PF07730">
    <property type="entry name" value="HisKA_3"/>
    <property type="match status" value="1"/>
</dbReference>
<keyword evidence="7" id="KW-0812">Transmembrane</keyword>
<dbReference type="CDD" id="cd16917">
    <property type="entry name" value="HATPase_UhpB-NarQ-NarX-like"/>
    <property type="match status" value="1"/>
</dbReference>
<proteinExistence type="predicted"/>
<dbReference type="CDD" id="cd06225">
    <property type="entry name" value="HAMP"/>
    <property type="match status" value="1"/>
</dbReference>
<feature type="transmembrane region" description="Helical" evidence="7">
    <location>
        <begin position="20"/>
        <end position="43"/>
    </location>
</feature>
<dbReference type="OrthoDB" id="9781904at2"/>
<dbReference type="GO" id="GO:0000155">
    <property type="term" value="F:phosphorelay sensor kinase activity"/>
    <property type="evidence" value="ECO:0007669"/>
    <property type="project" value="InterPro"/>
</dbReference>
<name>A0A401ZWZ6_9CHLR</name>
<feature type="transmembrane region" description="Helical" evidence="7">
    <location>
        <begin position="190"/>
        <end position="218"/>
    </location>
</feature>
<evidence type="ECO:0000256" key="1">
    <source>
        <dbReference type="ARBA" id="ARBA00004370"/>
    </source>
</evidence>
<keyword evidence="4" id="KW-0418">Kinase</keyword>
<accession>A0A401ZWZ6</accession>
<dbReference type="InterPro" id="IPR050482">
    <property type="entry name" value="Sensor_HK_TwoCompSys"/>
</dbReference>
<keyword evidence="7" id="KW-0472">Membrane</keyword>
<feature type="domain" description="HAMP" evidence="8">
    <location>
        <begin position="219"/>
        <end position="271"/>
    </location>
</feature>
<keyword evidence="6" id="KW-0175">Coiled coil</keyword>
<dbReference type="SMART" id="SM00304">
    <property type="entry name" value="HAMP"/>
    <property type="match status" value="1"/>
</dbReference>
<dbReference type="Pfam" id="PF00672">
    <property type="entry name" value="HAMP"/>
    <property type="match status" value="1"/>
</dbReference>
<dbReference type="RefSeq" id="WP_126579065.1">
    <property type="nucleotide sequence ID" value="NZ_BIFR01000001.1"/>
</dbReference>
<evidence type="ECO:0000256" key="6">
    <source>
        <dbReference type="SAM" id="Coils"/>
    </source>
</evidence>
<dbReference type="InterPro" id="IPR011712">
    <property type="entry name" value="Sig_transdc_His_kin_sub3_dim/P"/>
</dbReference>
<dbReference type="Pfam" id="PF02518">
    <property type="entry name" value="HATPase_c"/>
    <property type="match status" value="1"/>
</dbReference>
<evidence type="ECO:0000256" key="7">
    <source>
        <dbReference type="SAM" id="Phobius"/>
    </source>
</evidence>
<evidence type="ECO:0000256" key="4">
    <source>
        <dbReference type="ARBA" id="ARBA00022777"/>
    </source>
</evidence>
<dbReference type="GO" id="GO:0016020">
    <property type="term" value="C:membrane"/>
    <property type="evidence" value="ECO:0007669"/>
    <property type="project" value="UniProtKB-SubCell"/>
</dbReference>
<organism evidence="9 10">
    <name type="scientific">Tengunoibacter tsumagoiensis</name>
    <dbReference type="NCBI Taxonomy" id="2014871"/>
    <lineage>
        <taxon>Bacteria</taxon>
        <taxon>Bacillati</taxon>
        <taxon>Chloroflexota</taxon>
        <taxon>Ktedonobacteria</taxon>
        <taxon>Ktedonobacterales</taxon>
        <taxon>Dictyobacteraceae</taxon>
        <taxon>Tengunoibacter</taxon>
    </lineage>
</organism>
<reference evidence="10" key="1">
    <citation type="submission" date="2018-12" db="EMBL/GenBank/DDBJ databases">
        <title>Tengunoibacter tsumagoiensis gen. nov., sp. nov., Dictyobacter kobayashii sp. nov., D. alpinus sp. nov., and D. joshuensis sp. nov. and description of Dictyobacteraceae fam. nov. within the order Ktedonobacterales isolated from Tengu-no-mugimeshi.</title>
        <authorList>
            <person name="Wang C.M."/>
            <person name="Zheng Y."/>
            <person name="Sakai Y."/>
            <person name="Toyoda A."/>
            <person name="Minakuchi Y."/>
            <person name="Abe K."/>
            <person name="Yokota A."/>
            <person name="Yabe S."/>
        </authorList>
    </citation>
    <scope>NUCLEOTIDE SEQUENCE [LARGE SCALE GENOMIC DNA]</scope>
    <source>
        <strain evidence="10">Uno3</strain>
    </source>
</reference>
<dbReference type="GO" id="GO:0046983">
    <property type="term" value="F:protein dimerization activity"/>
    <property type="evidence" value="ECO:0007669"/>
    <property type="project" value="InterPro"/>
</dbReference>
<dbReference type="SUPFAM" id="SSF55874">
    <property type="entry name" value="ATPase domain of HSP90 chaperone/DNA topoisomerase II/histidine kinase"/>
    <property type="match status" value="1"/>
</dbReference>
<keyword evidence="7" id="KW-1133">Transmembrane helix</keyword>
<dbReference type="Proteomes" id="UP000287352">
    <property type="component" value="Unassembled WGS sequence"/>
</dbReference>
<keyword evidence="3" id="KW-0808">Transferase</keyword>
<evidence type="ECO:0000313" key="10">
    <source>
        <dbReference type="Proteomes" id="UP000287352"/>
    </source>
</evidence>
<evidence type="ECO:0000256" key="5">
    <source>
        <dbReference type="ARBA" id="ARBA00023012"/>
    </source>
</evidence>
<dbReference type="SMART" id="SM00387">
    <property type="entry name" value="HATPase_c"/>
    <property type="match status" value="1"/>
</dbReference>
<dbReference type="SUPFAM" id="SSF158472">
    <property type="entry name" value="HAMP domain-like"/>
    <property type="match status" value="1"/>
</dbReference>
<keyword evidence="2" id="KW-0597">Phosphoprotein</keyword>
<keyword evidence="5" id="KW-0902">Two-component regulatory system</keyword>
<dbReference type="EMBL" id="BIFR01000001">
    <property type="protein sequence ID" value="GCE11342.1"/>
    <property type="molecule type" value="Genomic_DNA"/>
</dbReference>
<evidence type="ECO:0000256" key="2">
    <source>
        <dbReference type="ARBA" id="ARBA00022553"/>
    </source>
</evidence>
<dbReference type="Gene3D" id="1.20.5.1930">
    <property type="match status" value="1"/>
</dbReference>
<evidence type="ECO:0000313" key="9">
    <source>
        <dbReference type="EMBL" id="GCE11342.1"/>
    </source>
</evidence>
<dbReference type="InterPro" id="IPR003594">
    <property type="entry name" value="HATPase_dom"/>
</dbReference>
<feature type="coiled-coil region" evidence="6">
    <location>
        <begin position="262"/>
        <end position="342"/>
    </location>
</feature>
<comment type="caution">
    <text evidence="9">The sequence shown here is derived from an EMBL/GenBank/DDBJ whole genome shotgun (WGS) entry which is preliminary data.</text>
</comment>
<protein>
    <recommendedName>
        <fullName evidence="8">HAMP domain-containing protein</fullName>
    </recommendedName>
</protein>
<dbReference type="Gene3D" id="3.30.565.10">
    <property type="entry name" value="Histidine kinase-like ATPase, C-terminal domain"/>
    <property type="match status" value="1"/>
</dbReference>
<dbReference type="InterPro" id="IPR003660">
    <property type="entry name" value="HAMP_dom"/>
</dbReference>
<dbReference type="PANTHER" id="PTHR24421">
    <property type="entry name" value="NITRATE/NITRITE SENSOR PROTEIN NARX-RELATED"/>
    <property type="match status" value="1"/>
</dbReference>
<keyword evidence="10" id="KW-1185">Reference proteome</keyword>